<dbReference type="GO" id="GO:0050566">
    <property type="term" value="F:asparaginyl-tRNA synthase (glutamine-hydrolyzing) activity"/>
    <property type="evidence" value="ECO:0007669"/>
    <property type="project" value="RHEA"/>
</dbReference>
<dbReference type="Pfam" id="PF02686">
    <property type="entry name" value="GatC"/>
    <property type="match status" value="1"/>
</dbReference>
<dbReference type="GO" id="GO:0006412">
    <property type="term" value="P:translation"/>
    <property type="evidence" value="ECO:0007669"/>
    <property type="project" value="UniProtKB-UniRule"/>
</dbReference>
<dbReference type="PANTHER" id="PTHR15004">
    <property type="entry name" value="GLUTAMYL-TRNA(GLN) AMIDOTRANSFERASE SUBUNIT C, MITOCHONDRIAL"/>
    <property type="match status" value="1"/>
</dbReference>
<dbReference type="GO" id="GO:0005524">
    <property type="term" value="F:ATP binding"/>
    <property type="evidence" value="ECO:0007669"/>
    <property type="project" value="UniProtKB-KW"/>
</dbReference>
<sequence>MIDKKTIEHIAKLARLQVSDEEAQEYSTQLAKALGHFEQISKVNTAGIEPLVTPTEIESFWREDVVKQEFTAEEMTANAPAKAGNLFKVPPVV</sequence>
<keyword evidence="1" id="KW-0436">Ligase</keyword>
<evidence type="ECO:0000313" key="2">
    <source>
        <dbReference type="EMBL" id="KYG60776.1"/>
    </source>
</evidence>
<dbReference type="InterPro" id="IPR003837">
    <property type="entry name" value="GatC"/>
</dbReference>
<dbReference type="GO" id="GO:0050567">
    <property type="term" value="F:glutaminyl-tRNA synthase (glutamine-hydrolyzing) activity"/>
    <property type="evidence" value="ECO:0007669"/>
    <property type="project" value="UniProtKB-UniRule"/>
</dbReference>
<comment type="function">
    <text evidence="1">Allows the formation of correctly charged Asn-tRNA(Asn) or Gln-tRNA(Gln) through the transamidation of misacylated Asp-tRNA(Asn) or Glu-tRNA(Gln) in organisms which lack either or both of asparaginyl-tRNA or glutaminyl-tRNA synthetases. The reaction takes place in the presence of glutamine and ATP through an activated phospho-Asp-tRNA(Asn) or phospho-Glu-tRNA(Gln).</text>
</comment>
<dbReference type="EMBL" id="LUKF01000019">
    <property type="protein sequence ID" value="KYG60776.1"/>
    <property type="molecule type" value="Genomic_DNA"/>
</dbReference>
<gene>
    <name evidence="1" type="primary">gatC</name>
    <name evidence="2" type="ORF">AZI85_12370</name>
</gene>
<comment type="caution">
    <text evidence="2">The sequence shown here is derived from an EMBL/GenBank/DDBJ whole genome shotgun (WGS) entry which is preliminary data.</text>
</comment>
<comment type="catalytic activity">
    <reaction evidence="1">
        <text>L-glutamyl-tRNA(Gln) + L-glutamine + ATP + H2O = L-glutaminyl-tRNA(Gln) + L-glutamate + ADP + phosphate + H(+)</text>
        <dbReference type="Rhea" id="RHEA:17521"/>
        <dbReference type="Rhea" id="RHEA-COMP:9681"/>
        <dbReference type="Rhea" id="RHEA-COMP:9684"/>
        <dbReference type="ChEBI" id="CHEBI:15377"/>
        <dbReference type="ChEBI" id="CHEBI:15378"/>
        <dbReference type="ChEBI" id="CHEBI:29985"/>
        <dbReference type="ChEBI" id="CHEBI:30616"/>
        <dbReference type="ChEBI" id="CHEBI:43474"/>
        <dbReference type="ChEBI" id="CHEBI:58359"/>
        <dbReference type="ChEBI" id="CHEBI:78520"/>
        <dbReference type="ChEBI" id="CHEBI:78521"/>
        <dbReference type="ChEBI" id="CHEBI:456216"/>
    </reaction>
</comment>
<dbReference type="GO" id="GO:0016740">
    <property type="term" value="F:transferase activity"/>
    <property type="evidence" value="ECO:0007669"/>
    <property type="project" value="UniProtKB-KW"/>
</dbReference>
<dbReference type="SUPFAM" id="SSF141000">
    <property type="entry name" value="Glu-tRNAGln amidotransferase C subunit"/>
    <property type="match status" value="1"/>
</dbReference>
<organism evidence="2 3">
    <name type="scientific">Bdellovibrio bacteriovorus</name>
    <dbReference type="NCBI Taxonomy" id="959"/>
    <lineage>
        <taxon>Bacteria</taxon>
        <taxon>Pseudomonadati</taxon>
        <taxon>Bdellovibrionota</taxon>
        <taxon>Bdellovibrionia</taxon>
        <taxon>Bdellovibrionales</taxon>
        <taxon>Pseudobdellovibrionaceae</taxon>
        <taxon>Bdellovibrio</taxon>
    </lineage>
</organism>
<reference evidence="2 3" key="1">
    <citation type="submission" date="2016-03" db="EMBL/GenBank/DDBJ databases">
        <authorList>
            <person name="Ploux O."/>
        </authorList>
    </citation>
    <scope>NUCLEOTIDE SEQUENCE [LARGE SCALE GENOMIC DNA]</scope>
    <source>
        <strain evidence="2 3">BER2</strain>
    </source>
</reference>
<dbReference type="OrthoDB" id="5295223at2"/>
<dbReference type="HAMAP" id="MF_00122">
    <property type="entry name" value="GatC"/>
    <property type="match status" value="1"/>
</dbReference>
<keyword evidence="2" id="KW-0808">Transferase</keyword>
<evidence type="ECO:0000313" key="3">
    <source>
        <dbReference type="Proteomes" id="UP000075391"/>
    </source>
</evidence>
<comment type="similarity">
    <text evidence="1">Belongs to the GatC family.</text>
</comment>
<evidence type="ECO:0000256" key="1">
    <source>
        <dbReference type="HAMAP-Rule" id="MF_00122"/>
    </source>
</evidence>
<dbReference type="PANTHER" id="PTHR15004:SF0">
    <property type="entry name" value="GLUTAMYL-TRNA(GLN) AMIDOTRANSFERASE SUBUNIT C, MITOCHONDRIAL"/>
    <property type="match status" value="1"/>
</dbReference>
<name>A0A150WCR8_BDEBC</name>
<accession>A0A150WCR8</accession>
<comment type="subunit">
    <text evidence="1">Heterotrimer of A, B and C subunits.</text>
</comment>
<dbReference type="Gene3D" id="1.10.20.60">
    <property type="entry name" value="Glu-tRNAGln amidotransferase C subunit, N-terminal domain"/>
    <property type="match status" value="1"/>
</dbReference>
<dbReference type="GO" id="GO:0006450">
    <property type="term" value="P:regulation of translational fidelity"/>
    <property type="evidence" value="ECO:0007669"/>
    <property type="project" value="InterPro"/>
</dbReference>
<dbReference type="EC" id="6.3.5.-" evidence="1"/>
<keyword evidence="1" id="KW-0067">ATP-binding</keyword>
<dbReference type="Proteomes" id="UP000075391">
    <property type="component" value="Unassembled WGS sequence"/>
</dbReference>
<protein>
    <recommendedName>
        <fullName evidence="1">Aspartyl/glutamyl-tRNA(Asn/Gln) amidotransferase subunit C</fullName>
        <shortName evidence="1">Asp/Glu-ADT subunit C</shortName>
        <ecNumber evidence="1">6.3.5.-</ecNumber>
    </recommendedName>
</protein>
<dbReference type="AlphaFoldDB" id="A0A150WCR8"/>
<dbReference type="RefSeq" id="WP_063245026.1">
    <property type="nucleotide sequence ID" value="NZ_LUKF01000019.1"/>
</dbReference>
<keyword evidence="1" id="KW-0547">Nucleotide-binding</keyword>
<keyword evidence="1" id="KW-0648">Protein biosynthesis</keyword>
<dbReference type="NCBIfam" id="TIGR00135">
    <property type="entry name" value="gatC"/>
    <property type="match status" value="1"/>
</dbReference>
<dbReference type="GO" id="GO:0070681">
    <property type="term" value="P:glutaminyl-tRNAGln biosynthesis via transamidation"/>
    <property type="evidence" value="ECO:0007669"/>
    <property type="project" value="TreeGrafter"/>
</dbReference>
<dbReference type="InterPro" id="IPR036113">
    <property type="entry name" value="Asp/Glu-ADT_sf_sub_c"/>
</dbReference>
<comment type="catalytic activity">
    <reaction evidence="1">
        <text>L-aspartyl-tRNA(Asn) + L-glutamine + ATP + H2O = L-asparaginyl-tRNA(Asn) + L-glutamate + ADP + phosphate + 2 H(+)</text>
        <dbReference type="Rhea" id="RHEA:14513"/>
        <dbReference type="Rhea" id="RHEA-COMP:9674"/>
        <dbReference type="Rhea" id="RHEA-COMP:9677"/>
        <dbReference type="ChEBI" id="CHEBI:15377"/>
        <dbReference type="ChEBI" id="CHEBI:15378"/>
        <dbReference type="ChEBI" id="CHEBI:29985"/>
        <dbReference type="ChEBI" id="CHEBI:30616"/>
        <dbReference type="ChEBI" id="CHEBI:43474"/>
        <dbReference type="ChEBI" id="CHEBI:58359"/>
        <dbReference type="ChEBI" id="CHEBI:78515"/>
        <dbReference type="ChEBI" id="CHEBI:78516"/>
        <dbReference type="ChEBI" id="CHEBI:456216"/>
    </reaction>
</comment>
<proteinExistence type="inferred from homology"/>